<dbReference type="Pfam" id="PF00795">
    <property type="entry name" value="CN_hydrolase"/>
    <property type="match status" value="1"/>
</dbReference>
<reference evidence="4 5" key="1">
    <citation type="journal article" date="2019" name="Int. J. Syst. Evol. Microbiol.">
        <title>The Global Catalogue of Microorganisms (GCM) 10K type strain sequencing project: providing services to taxonomists for standard genome sequencing and annotation.</title>
        <authorList>
            <consortium name="The Broad Institute Genomics Platform"/>
            <consortium name="The Broad Institute Genome Sequencing Center for Infectious Disease"/>
            <person name="Wu L."/>
            <person name="Ma J."/>
        </authorList>
    </citation>
    <scope>NUCLEOTIDE SEQUENCE [LARGE SCALE GENOMIC DNA]</scope>
    <source>
        <strain evidence="4 5">JCM 13316</strain>
    </source>
</reference>
<gene>
    <name evidence="4" type="ORF">GCM10009688_23410</name>
</gene>
<organism evidence="4 5">
    <name type="scientific">Arthrobacter gandavensis</name>
    <dbReference type="NCBI Taxonomy" id="169960"/>
    <lineage>
        <taxon>Bacteria</taxon>
        <taxon>Bacillati</taxon>
        <taxon>Actinomycetota</taxon>
        <taxon>Actinomycetes</taxon>
        <taxon>Micrococcales</taxon>
        <taxon>Micrococcaceae</taxon>
        <taxon>Arthrobacter</taxon>
    </lineage>
</organism>
<comment type="caution">
    <text evidence="4">The sequence shown here is derived from an EMBL/GenBank/DDBJ whole genome shotgun (WGS) entry which is preliminary data.</text>
</comment>
<comment type="similarity">
    <text evidence="1">Belongs to the carbon-nitrogen hydrolase superfamily. NIT1/NIT2 family.</text>
</comment>
<dbReference type="PROSITE" id="PS50263">
    <property type="entry name" value="CN_HYDROLASE"/>
    <property type="match status" value="1"/>
</dbReference>
<dbReference type="PANTHER" id="PTHR43674">
    <property type="entry name" value="NITRILASE C965.09-RELATED"/>
    <property type="match status" value="1"/>
</dbReference>
<evidence type="ECO:0000256" key="2">
    <source>
        <dbReference type="ARBA" id="ARBA00022801"/>
    </source>
</evidence>
<keyword evidence="2 4" id="KW-0378">Hydrolase</keyword>
<feature type="domain" description="CN hydrolase" evidence="3">
    <location>
        <begin position="2"/>
        <end position="244"/>
    </location>
</feature>
<dbReference type="InterPro" id="IPR050345">
    <property type="entry name" value="Aliph_Amidase/BUP"/>
</dbReference>
<dbReference type="PANTHER" id="PTHR43674:SF2">
    <property type="entry name" value="BETA-UREIDOPROPIONASE"/>
    <property type="match status" value="1"/>
</dbReference>
<protein>
    <submittedName>
        <fullName evidence="4">Carbon-nitrogen hydrolase family protein</fullName>
    </submittedName>
</protein>
<dbReference type="SUPFAM" id="SSF56317">
    <property type="entry name" value="Carbon-nitrogen hydrolase"/>
    <property type="match status" value="1"/>
</dbReference>
<dbReference type="RefSeq" id="WP_152229336.1">
    <property type="nucleotide sequence ID" value="NZ_BAAALV010000004.1"/>
</dbReference>
<dbReference type="EMBL" id="BAAALV010000004">
    <property type="protein sequence ID" value="GAA1917623.1"/>
    <property type="molecule type" value="Genomic_DNA"/>
</dbReference>
<evidence type="ECO:0000313" key="5">
    <source>
        <dbReference type="Proteomes" id="UP001500784"/>
    </source>
</evidence>
<dbReference type="Gene3D" id="3.60.110.10">
    <property type="entry name" value="Carbon-nitrogen hydrolase"/>
    <property type="match status" value="1"/>
</dbReference>
<dbReference type="InterPro" id="IPR036526">
    <property type="entry name" value="C-N_Hydrolase_sf"/>
</dbReference>
<sequence>MARIAALQAESRVGEPTENLALIRRAAVRAAEAGADLLLTPELFATGYAPALAASSDGAGIRKELAAIADEEGIGLVASTVEDDSGTRFISASFFDETGTELLRYRKAHLFGDEERSAFMPGAGMPRTAEFRGLRVALGICYDIEFPEYARAAVRAGADLLCIPTAVPATGDVGGPQPLHTYNAERISTLLVPARALENGVYIAYANHSGAGFTGTSVIASPYGTLLAAAGADGEELLLTDIHPDEVQRARRINTYAHDMRPELYR</sequence>
<accession>A0ABN2PBL6</accession>
<dbReference type="GO" id="GO:0016787">
    <property type="term" value="F:hydrolase activity"/>
    <property type="evidence" value="ECO:0007669"/>
    <property type="project" value="UniProtKB-KW"/>
</dbReference>
<dbReference type="PROSITE" id="PS01227">
    <property type="entry name" value="UPF0012"/>
    <property type="match status" value="1"/>
</dbReference>
<evidence type="ECO:0000256" key="1">
    <source>
        <dbReference type="ARBA" id="ARBA00010613"/>
    </source>
</evidence>
<evidence type="ECO:0000259" key="3">
    <source>
        <dbReference type="PROSITE" id="PS50263"/>
    </source>
</evidence>
<dbReference type="Proteomes" id="UP001500784">
    <property type="component" value="Unassembled WGS sequence"/>
</dbReference>
<dbReference type="InterPro" id="IPR001110">
    <property type="entry name" value="UPF0012_CS"/>
</dbReference>
<evidence type="ECO:0000313" key="4">
    <source>
        <dbReference type="EMBL" id="GAA1917623.1"/>
    </source>
</evidence>
<keyword evidence="5" id="KW-1185">Reference proteome</keyword>
<proteinExistence type="inferred from homology"/>
<dbReference type="InterPro" id="IPR003010">
    <property type="entry name" value="C-N_Hydrolase"/>
</dbReference>
<name>A0ABN2PBL6_9MICC</name>